<dbReference type="GO" id="GO:0016758">
    <property type="term" value="F:hexosyltransferase activity"/>
    <property type="evidence" value="ECO:0007669"/>
    <property type="project" value="TreeGrafter"/>
</dbReference>
<evidence type="ECO:0000313" key="3">
    <source>
        <dbReference type="EMBL" id="MDH2006690.1"/>
    </source>
</evidence>
<proteinExistence type="predicted"/>
<dbReference type="Proteomes" id="UP001161294">
    <property type="component" value="Unassembled WGS sequence"/>
</dbReference>
<dbReference type="AlphaFoldDB" id="A0AA42W4U5"/>
<gene>
    <name evidence="3" type="ORF">N5J23_14240</name>
</gene>
<reference evidence="3" key="1">
    <citation type="submission" date="2022-09" db="EMBL/GenBank/DDBJ databases">
        <title>Intensive care unit water sources are persistently colonized with multi-drug resistant bacteria and are the site of extensive horizontal gene transfer of antibiotic resistance genes.</title>
        <authorList>
            <person name="Diorio-Toth L."/>
        </authorList>
    </citation>
    <scope>NUCLEOTIDE SEQUENCE</scope>
    <source>
        <strain evidence="3">GD03686</strain>
    </source>
</reference>
<keyword evidence="3" id="KW-0808">Transferase</keyword>
<dbReference type="EC" id="2.4.-.-" evidence="3"/>
<protein>
    <submittedName>
        <fullName evidence="3">Glycosyltransferase</fullName>
        <ecNumber evidence="3">2.4.-.-</ecNumber>
    </submittedName>
</protein>
<evidence type="ECO:0000259" key="2">
    <source>
        <dbReference type="Pfam" id="PF13439"/>
    </source>
</evidence>
<organism evidence="3 4">
    <name type="scientific">Comamonas aquatica</name>
    <dbReference type="NCBI Taxonomy" id="225991"/>
    <lineage>
        <taxon>Bacteria</taxon>
        <taxon>Pseudomonadati</taxon>
        <taxon>Pseudomonadota</taxon>
        <taxon>Betaproteobacteria</taxon>
        <taxon>Burkholderiales</taxon>
        <taxon>Comamonadaceae</taxon>
        <taxon>Comamonas</taxon>
    </lineage>
</organism>
<dbReference type="Pfam" id="PF13439">
    <property type="entry name" value="Glyco_transf_4"/>
    <property type="match status" value="1"/>
</dbReference>
<feature type="domain" description="Glycosyltransferase subfamily 4-like N-terminal" evidence="2">
    <location>
        <begin position="16"/>
        <end position="173"/>
    </location>
</feature>
<dbReference type="PANTHER" id="PTHR45947">
    <property type="entry name" value="SULFOQUINOVOSYL TRANSFERASE SQD2"/>
    <property type="match status" value="1"/>
</dbReference>
<dbReference type="InterPro" id="IPR028098">
    <property type="entry name" value="Glyco_trans_4-like_N"/>
</dbReference>
<dbReference type="InterPro" id="IPR050194">
    <property type="entry name" value="Glycosyltransferase_grp1"/>
</dbReference>
<dbReference type="InterPro" id="IPR001296">
    <property type="entry name" value="Glyco_trans_1"/>
</dbReference>
<sequence length="386" mass="41250">MAHIVHFGKYYFPDAGGIESVTVSLAKGAALAGNTVSVVCFEKTPASKKEMIDGVQVIRAPIAKLLASQPLGFQYFLQCLSSAKKADVVHLHAPNMLGALCALFIHSRTRLLVHWHSDVLNKGFIGKILRPLESALLRRANSIIATSQVYADASETLAPFKDKVAVVPIGVPDAKHEGSDSQLPPALESQIGSRKIVLAVGRLVPYKGFNALIQAAQQLAKDSVVVIVGGGPLHQELQQAIVHGGVEDRVVLAGRLSDAALHALFERAALYCLPSTYRAEAFGVVLLEAMTYGLPIVASDIPGSGVPWVNQHGVSGLNVPIGDAKALAEACNQILGSEELRSTLSKGARQRFLAEFTEDVSVERIMSAYDGLLRAANTTYPRSVHR</sequence>
<dbReference type="EMBL" id="JAOCJW010000031">
    <property type="protein sequence ID" value="MDH2006690.1"/>
    <property type="molecule type" value="Genomic_DNA"/>
</dbReference>
<keyword evidence="3" id="KW-0328">Glycosyltransferase</keyword>
<comment type="caution">
    <text evidence="3">The sequence shown here is derived from an EMBL/GenBank/DDBJ whole genome shotgun (WGS) entry which is preliminary data.</text>
</comment>
<evidence type="ECO:0000313" key="4">
    <source>
        <dbReference type="Proteomes" id="UP001161294"/>
    </source>
</evidence>
<dbReference type="PANTHER" id="PTHR45947:SF3">
    <property type="entry name" value="SULFOQUINOVOSYL TRANSFERASE SQD2"/>
    <property type="match status" value="1"/>
</dbReference>
<dbReference type="SUPFAM" id="SSF53756">
    <property type="entry name" value="UDP-Glycosyltransferase/glycogen phosphorylase"/>
    <property type="match status" value="1"/>
</dbReference>
<accession>A0AA42W4U5</accession>
<dbReference type="RefSeq" id="WP_279853429.1">
    <property type="nucleotide sequence ID" value="NZ_JAOCIA010000031.1"/>
</dbReference>
<name>A0AA42W4U5_9BURK</name>
<dbReference type="Pfam" id="PF00534">
    <property type="entry name" value="Glycos_transf_1"/>
    <property type="match status" value="1"/>
</dbReference>
<dbReference type="Gene3D" id="3.40.50.2000">
    <property type="entry name" value="Glycogen Phosphorylase B"/>
    <property type="match status" value="2"/>
</dbReference>
<evidence type="ECO:0000259" key="1">
    <source>
        <dbReference type="Pfam" id="PF00534"/>
    </source>
</evidence>
<feature type="domain" description="Glycosyl transferase family 1" evidence="1">
    <location>
        <begin position="193"/>
        <end position="351"/>
    </location>
</feature>